<organism evidence="1">
    <name type="scientific">marine sediment metagenome</name>
    <dbReference type="NCBI Taxonomy" id="412755"/>
    <lineage>
        <taxon>unclassified sequences</taxon>
        <taxon>metagenomes</taxon>
        <taxon>ecological metagenomes</taxon>
    </lineage>
</organism>
<comment type="caution">
    <text evidence="1">The sequence shown here is derived from an EMBL/GenBank/DDBJ whole genome shotgun (WGS) entry which is preliminary data.</text>
</comment>
<evidence type="ECO:0000313" key="1">
    <source>
        <dbReference type="EMBL" id="KKN50275.1"/>
    </source>
</evidence>
<sequence length="59" mass="7218">MDERFKLGEQPTANFVMGMGGEGQLRWNFAVRKTLINRIRYWLFCKFFPFKIIRWDSDR</sequence>
<reference evidence="1" key="1">
    <citation type="journal article" date="2015" name="Nature">
        <title>Complex archaea that bridge the gap between prokaryotes and eukaryotes.</title>
        <authorList>
            <person name="Spang A."/>
            <person name="Saw J.H."/>
            <person name="Jorgensen S.L."/>
            <person name="Zaremba-Niedzwiedzka K."/>
            <person name="Martijn J."/>
            <person name="Lind A.E."/>
            <person name="van Eijk R."/>
            <person name="Schleper C."/>
            <person name="Guy L."/>
            <person name="Ettema T.J."/>
        </authorList>
    </citation>
    <scope>NUCLEOTIDE SEQUENCE</scope>
</reference>
<proteinExistence type="predicted"/>
<accession>A0A0F9R109</accession>
<dbReference type="EMBL" id="LAZR01001123">
    <property type="protein sequence ID" value="KKN50275.1"/>
    <property type="molecule type" value="Genomic_DNA"/>
</dbReference>
<protein>
    <submittedName>
        <fullName evidence="1">Uncharacterized protein</fullName>
    </submittedName>
</protein>
<gene>
    <name evidence="1" type="ORF">LCGC14_0634270</name>
</gene>
<dbReference type="AlphaFoldDB" id="A0A0F9R109"/>
<name>A0A0F9R109_9ZZZZ</name>